<feature type="compositionally biased region" description="Basic and acidic residues" evidence="1">
    <location>
        <begin position="16"/>
        <end position="29"/>
    </location>
</feature>
<feature type="region of interest" description="Disordered" evidence="1">
    <location>
        <begin position="1"/>
        <end position="35"/>
    </location>
</feature>
<sequence length="161" mass="17421">MAEDATSSHPSRYVKLTKDQDAPAEDIRPGELNQPVHVPQVSLSFFIRVGSSKAGGVASAVRSCPRATSRPPTSPGPPGSSDAPMTQRPNSPCDPCMVHCCLHWCANCQEHRERTGRLAENNAVPMTVVNPPPVQEMSMLEEVEEKGAEKSEHDDVEVIPL</sequence>
<accession>A0A1D6PML5</accession>
<reference evidence="2" key="1">
    <citation type="submission" date="2015-12" db="EMBL/GenBank/DDBJ databases">
        <title>Update maize B73 reference genome by single molecule sequencing technologies.</title>
        <authorList>
            <consortium name="Maize Genome Sequencing Project"/>
            <person name="Ware D."/>
        </authorList>
    </citation>
    <scope>NUCLEOTIDE SEQUENCE</scope>
    <source>
        <tissue evidence="2">Seedling</tissue>
    </source>
</reference>
<dbReference type="ExpressionAtlas" id="A0A1D6PML5">
    <property type="expression patterns" value="baseline and differential"/>
</dbReference>
<dbReference type="AlphaFoldDB" id="A0A1D6PML5"/>
<evidence type="ECO:0000256" key="1">
    <source>
        <dbReference type="SAM" id="MobiDB-lite"/>
    </source>
</evidence>
<evidence type="ECO:0000313" key="2">
    <source>
        <dbReference type="EMBL" id="AQL10321.1"/>
    </source>
</evidence>
<protein>
    <submittedName>
        <fullName evidence="2">Cell number regulator 6</fullName>
    </submittedName>
</protein>
<name>A0A1D6PML5_MAIZE</name>
<organism evidence="2">
    <name type="scientific">Zea mays</name>
    <name type="common">Maize</name>
    <dbReference type="NCBI Taxonomy" id="4577"/>
    <lineage>
        <taxon>Eukaryota</taxon>
        <taxon>Viridiplantae</taxon>
        <taxon>Streptophyta</taxon>
        <taxon>Embryophyta</taxon>
        <taxon>Tracheophyta</taxon>
        <taxon>Spermatophyta</taxon>
        <taxon>Magnoliopsida</taxon>
        <taxon>Liliopsida</taxon>
        <taxon>Poales</taxon>
        <taxon>Poaceae</taxon>
        <taxon>PACMAD clade</taxon>
        <taxon>Panicoideae</taxon>
        <taxon>Andropogonodae</taxon>
        <taxon>Andropogoneae</taxon>
        <taxon>Tripsacinae</taxon>
        <taxon>Zea</taxon>
    </lineage>
</organism>
<gene>
    <name evidence="2" type="ORF">ZEAMMB73_Zm00001d048551</name>
</gene>
<dbReference type="EMBL" id="CM000785">
    <property type="protein sequence ID" value="AQL10321.1"/>
    <property type="molecule type" value="Genomic_DNA"/>
</dbReference>
<feature type="compositionally biased region" description="Polar residues" evidence="1">
    <location>
        <begin position="1"/>
        <end position="10"/>
    </location>
</feature>
<feature type="region of interest" description="Disordered" evidence="1">
    <location>
        <begin position="142"/>
        <end position="161"/>
    </location>
</feature>
<feature type="region of interest" description="Disordered" evidence="1">
    <location>
        <begin position="57"/>
        <end position="90"/>
    </location>
</feature>
<proteinExistence type="predicted"/>